<evidence type="ECO:0000259" key="1">
    <source>
        <dbReference type="Pfam" id="PF11817"/>
    </source>
</evidence>
<reference evidence="2 3" key="1">
    <citation type="journal article" date="2016" name="Nat. Commun.">
        <title>Extremotolerant tardigrade genome and improved radiotolerance of human cultured cells by tardigrade-unique protein.</title>
        <authorList>
            <person name="Hashimoto T."/>
            <person name="Horikawa D.D."/>
            <person name="Saito Y."/>
            <person name="Kuwahara H."/>
            <person name="Kozuka-Hata H."/>
            <person name="Shin-I T."/>
            <person name="Minakuchi Y."/>
            <person name="Ohishi K."/>
            <person name="Motoyama A."/>
            <person name="Aizu T."/>
            <person name="Enomoto A."/>
            <person name="Kondo K."/>
            <person name="Tanaka S."/>
            <person name="Hara Y."/>
            <person name="Koshikawa S."/>
            <person name="Sagara H."/>
            <person name="Miura T."/>
            <person name="Yokobori S."/>
            <person name="Miyagawa K."/>
            <person name="Suzuki Y."/>
            <person name="Kubo T."/>
            <person name="Oyama M."/>
            <person name="Kohara Y."/>
            <person name="Fujiyama A."/>
            <person name="Arakawa K."/>
            <person name="Katayama T."/>
            <person name="Toyoda A."/>
            <person name="Kunieda T."/>
        </authorList>
    </citation>
    <scope>NUCLEOTIDE SEQUENCE [LARGE SCALE GENOMIC DNA]</scope>
    <source>
        <strain evidence="2 3">YOKOZUNA-1</strain>
    </source>
</reference>
<dbReference type="Pfam" id="PF11817">
    <property type="entry name" value="Foie-gras_1"/>
    <property type="match status" value="1"/>
</dbReference>
<sequence length="1140" mass="127933">MENAVAASPSSSSSTSGDLFDPLFNVPSEVLVDPQPFIALCGLDTVHNPTHRIIWDSFSTNRTAERLPILYRLLPTDHDFPLSKLKKSYEYGTVPGGILKKNWIRKHMYEVPALVVLFVDLEWDDVAFNEKRIACSSKIATLRTSLAGRSTRLALVMIQQRPHTLAPGEPSPDAEKITSLCNACELTLKQVFFLPHNDSLTNYVVRLETALFETVQQYYLNESKRVRGHRDAVMRMASLNLPLLVRHQFKIGYFNEFRQDKQTSLKHYQQAYLNLQQIRQDGGFEVKTVAMIIMYRICRLSFRLACPLDAISNFRKHLEVFRTYRGPSDLAYQHEAWLFRQNLTFAQLFEEAIQGGLIAVPSENPGMYYMKAADHMKARQKNCLNFPIQALPFVPSAPVDGEFYGQLILNVPAAASDIPIALYLQNCERAVNHTAWMVHLLKSAITQFKRHRCLRTALMLFNRLGDEYCDIGAYEKAQSLFAQGLGEYRKSKWSVVFSQLLLRQIKVSALIANVSEYMKGSLEAIGAESYLQHNDRVQLQETLLQILAGERPDFRNILGPRSQLGYQRWGSLGPEALKCVLEMEQLLPCIECYCSFDKESFSADETVSLTVRVSVTSPLPLPFRGLQVHLSSSAYNASCSSNDSFVVTEEQEHVLNFKFPPASDDVGRRIDINKVLLKLGGSSQHSDLTLVWSGFASGKSRKRVAVVGGTQFRLFDEETDAIHSTDIARRASKVEVSMFVRESLLVGETYRLPVAIRNHESQGITNGQLGISCSDEAGKITFSASFLDSKEVQDGSVQFTNECSHAVANLAADEEKEMFFLVRCSVGLKAQLRVVFSYDVVATSGSEASRMFHCQTESSAVLVSQNPLHIRFLSKEFHSEEYPSEKHVMPLGENILYFVVIRNASPVKITLDTAELRINSEVMTVPIKIPSYIKGLSLSENEEAQELIVLRLKESTCSPGSAVSMGPLVLTWKVADVDTEQPDAVSHIPVPDLTIKATSTPLKVHLTVPPKVTQFEPLSLSYRIENCSDQLMDLYIVLSTNDEYVLHGEKERRVKVGPRMDVVVRCAIVPINVGYMRLPEFEIHSDGDLDIREWIETHLPKTVFVMPKEIPRVVGPAVIPQPPDSQDAQFSVPDSVVVSS</sequence>
<gene>
    <name evidence="2" type="primary">RvY_08673-1</name>
    <name evidence="2" type="synonym">RvY_08673.1</name>
    <name evidence="2" type="ORF">RvY_08673</name>
</gene>
<dbReference type="EMBL" id="BDGG01000004">
    <property type="protein sequence ID" value="GAU97359.1"/>
    <property type="molecule type" value="Genomic_DNA"/>
</dbReference>
<dbReference type="OrthoDB" id="6278596at2759"/>
<proteinExistence type="predicted"/>
<protein>
    <recommendedName>
        <fullName evidence="1">Trafficking protein particle complex subunit 11 domain-containing protein</fullName>
    </recommendedName>
</protein>
<evidence type="ECO:0000313" key="2">
    <source>
        <dbReference type="EMBL" id="GAU97359.1"/>
    </source>
</evidence>
<keyword evidence="3" id="KW-1185">Reference proteome</keyword>
<dbReference type="Proteomes" id="UP000186922">
    <property type="component" value="Unassembled WGS sequence"/>
</dbReference>
<comment type="caution">
    <text evidence="2">The sequence shown here is derived from an EMBL/GenBank/DDBJ whole genome shotgun (WGS) entry which is preliminary data.</text>
</comment>
<dbReference type="AlphaFoldDB" id="A0A1D1V6Q2"/>
<organism evidence="2 3">
    <name type="scientific">Ramazzottius varieornatus</name>
    <name type="common">Water bear</name>
    <name type="synonym">Tardigrade</name>
    <dbReference type="NCBI Taxonomy" id="947166"/>
    <lineage>
        <taxon>Eukaryota</taxon>
        <taxon>Metazoa</taxon>
        <taxon>Ecdysozoa</taxon>
        <taxon>Tardigrada</taxon>
        <taxon>Eutardigrada</taxon>
        <taxon>Parachela</taxon>
        <taxon>Hypsibioidea</taxon>
        <taxon>Ramazzottiidae</taxon>
        <taxon>Ramazzottius</taxon>
    </lineage>
</organism>
<dbReference type="PANTHER" id="PTHR14374">
    <property type="entry name" value="FOIE GRAS"/>
    <property type="match status" value="1"/>
</dbReference>
<dbReference type="STRING" id="947166.A0A1D1V6Q2"/>
<dbReference type="InterPro" id="IPR021773">
    <property type="entry name" value="TPC11"/>
</dbReference>
<name>A0A1D1V6Q2_RAMVA</name>
<dbReference type="PANTHER" id="PTHR14374:SF0">
    <property type="entry name" value="TRAFFICKING PROTEIN PARTICLE COMPLEX SUBUNIT 11"/>
    <property type="match status" value="1"/>
</dbReference>
<accession>A0A1D1V6Q2</accession>
<evidence type="ECO:0000313" key="3">
    <source>
        <dbReference type="Proteomes" id="UP000186922"/>
    </source>
</evidence>
<feature type="domain" description="Trafficking protein particle complex subunit 11" evidence="1">
    <location>
        <begin position="285"/>
        <end position="524"/>
    </location>
</feature>